<proteinExistence type="predicted"/>
<sequence length="102" mass="11503">MSNTLQDRKIVVVARPRAAIAAVRQLHRFTGRTLIAWSASGNVIFLRRHARRLQKRLTGARVELIPHTRAFISDDQPEVLAKAIHRLLAPTPELEHILDTAS</sequence>
<evidence type="ECO:0000313" key="2">
    <source>
        <dbReference type="Proteomes" id="UP000051677"/>
    </source>
</evidence>
<dbReference type="SUPFAM" id="SSF53474">
    <property type="entry name" value="alpha/beta-Hydrolases"/>
    <property type="match status" value="1"/>
</dbReference>
<comment type="caution">
    <text evidence="1">The sequence shown here is derived from an EMBL/GenBank/DDBJ whole genome shotgun (WGS) entry which is preliminary data.</text>
</comment>
<organism evidence="1 2">
    <name type="scientific">Mycobacterium gordonae</name>
    <dbReference type="NCBI Taxonomy" id="1778"/>
    <lineage>
        <taxon>Bacteria</taxon>
        <taxon>Bacillati</taxon>
        <taxon>Actinomycetota</taxon>
        <taxon>Actinomycetes</taxon>
        <taxon>Mycobacteriales</taxon>
        <taxon>Mycobacteriaceae</taxon>
        <taxon>Mycobacterium</taxon>
    </lineage>
</organism>
<dbReference type="AlphaFoldDB" id="A0A0Q2M6G8"/>
<dbReference type="EMBL" id="LKTM01000373">
    <property type="protein sequence ID" value="KQH75487.1"/>
    <property type="molecule type" value="Genomic_DNA"/>
</dbReference>
<dbReference type="OrthoDB" id="3400345at2"/>
<protein>
    <submittedName>
        <fullName evidence="1">Uncharacterized protein</fullName>
    </submittedName>
</protein>
<accession>A0A0Q2M6G8</accession>
<evidence type="ECO:0000313" key="1">
    <source>
        <dbReference type="EMBL" id="KQH75487.1"/>
    </source>
</evidence>
<dbReference type="InterPro" id="IPR029058">
    <property type="entry name" value="AB_hydrolase_fold"/>
</dbReference>
<dbReference type="Gene3D" id="3.40.50.1820">
    <property type="entry name" value="alpha/beta hydrolase"/>
    <property type="match status" value="1"/>
</dbReference>
<name>A0A0Q2M6G8_MYCGO</name>
<dbReference type="Proteomes" id="UP000051677">
    <property type="component" value="Unassembled WGS sequence"/>
</dbReference>
<dbReference type="RefSeq" id="WP_055581546.1">
    <property type="nucleotide sequence ID" value="NZ_LKTM01000373.1"/>
</dbReference>
<gene>
    <name evidence="1" type="ORF">AO501_30055</name>
</gene>
<reference evidence="1 2" key="1">
    <citation type="submission" date="2015-10" db="EMBL/GenBank/DDBJ databases">
        <title>Mycobacterium gordonae draft genome assembly.</title>
        <authorList>
            <person name="Ustinova V."/>
            <person name="Smirnova T."/>
            <person name="Blagodatskikh K."/>
            <person name="Varlamov D."/>
            <person name="Larionova E."/>
            <person name="Chernousova L."/>
        </authorList>
    </citation>
    <scope>NUCLEOTIDE SEQUENCE [LARGE SCALE GENOMIC DNA]</scope>
    <source>
        <strain evidence="1 2">CTRI 14-8773</strain>
    </source>
</reference>